<dbReference type="InterPro" id="IPR036259">
    <property type="entry name" value="MFS_trans_sf"/>
</dbReference>
<feature type="transmembrane region" description="Helical" evidence="7">
    <location>
        <begin position="261"/>
        <end position="281"/>
    </location>
</feature>
<dbReference type="InterPro" id="IPR001958">
    <property type="entry name" value="Tet-R_TetA/multi-R_MdtG-like"/>
</dbReference>
<proteinExistence type="predicted"/>
<feature type="transmembrane region" description="Helical" evidence="7">
    <location>
        <begin position="218"/>
        <end position="241"/>
    </location>
</feature>
<keyword evidence="4 7" id="KW-0812">Transmembrane</keyword>
<feature type="transmembrane region" description="Helical" evidence="7">
    <location>
        <begin position="288"/>
        <end position="309"/>
    </location>
</feature>
<dbReference type="Proteomes" id="UP001203665">
    <property type="component" value="Unassembled WGS sequence"/>
</dbReference>
<protein>
    <submittedName>
        <fullName evidence="9">MFS transporter</fullName>
    </submittedName>
</protein>
<evidence type="ECO:0000256" key="3">
    <source>
        <dbReference type="ARBA" id="ARBA00022475"/>
    </source>
</evidence>
<evidence type="ECO:0000313" key="9">
    <source>
        <dbReference type="EMBL" id="MCM2677234.1"/>
    </source>
</evidence>
<feature type="transmembrane region" description="Helical" evidence="7">
    <location>
        <begin position="355"/>
        <end position="374"/>
    </location>
</feature>
<reference evidence="9" key="1">
    <citation type="submission" date="2022-06" db="EMBL/GenBank/DDBJ databases">
        <title>Alkalicoccobacillus porphyridii sp. nov., isolated from a marine red alga, Porphyridium purpureum and reclassification of Shouchella plakortidis and Shouchella gibsonii as Alkalicoccobacillus plakortidis comb. nov. and Alkalicoccobacillus gibsonii comb. nov.</title>
        <authorList>
            <person name="Kim K.H."/>
            <person name="Lee J.K."/>
            <person name="Han D.M."/>
            <person name="Baek J.H."/>
            <person name="Jeon C.O."/>
        </authorList>
    </citation>
    <scope>NUCLEOTIDE SEQUENCE</scope>
    <source>
        <strain evidence="9">DSM 19153</strain>
    </source>
</reference>
<comment type="subcellular location">
    <subcellularLocation>
        <location evidence="1">Cell membrane</location>
        <topology evidence="1">Multi-pass membrane protein</topology>
    </subcellularLocation>
</comment>
<feature type="transmembrane region" description="Helical" evidence="7">
    <location>
        <begin position="160"/>
        <end position="188"/>
    </location>
</feature>
<dbReference type="PRINTS" id="PR01035">
    <property type="entry name" value="TCRTETA"/>
</dbReference>
<evidence type="ECO:0000313" key="10">
    <source>
        <dbReference type="Proteomes" id="UP001203665"/>
    </source>
</evidence>
<dbReference type="Gene3D" id="1.20.1250.20">
    <property type="entry name" value="MFS general substrate transporter like domains"/>
    <property type="match status" value="1"/>
</dbReference>
<keyword evidence="10" id="KW-1185">Reference proteome</keyword>
<evidence type="ECO:0000256" key="5">
    <source>
        <dbReference type="ARBA" id="ARBA00022989"/>
    </source>
</evidence>
<evidence type="ECO:0000256" key="7">
    <source>
        <dbReference type="SAM" id="Phobius"/>
    </source>
</evidence>
<evidence type="ECO:0000256" key="2">
    <source>
        <dbReference type="ARBA" id="ARBA00022448"/>
    </source>
</evidence>
<dbReference type="PROSITE" id="PS50850">
    <property type="entry name" value="MFS"/>
    <property type="match status" value="1"/>
</dbReference>
<keyword evidence="6 7" id="KW-0472">Membrane</keyword>
<feature type="transmembrane region" description="Helical" evidence="7">
    <location>
        <begin position="54"/>
        <end position="73"/>
    </location>
</feature>
<keyword evidence="5 7" id="KW-1133">Transmembrane helix</keyword>
<evidence type="ECO:0000256" key="6">
    <source>
        <dbReference type="ARBA" id="ARBA00023136"/>
    </source>
</evidence>
<comment type="caution">
    <text evidence="9">The sequence shown here is derived from an EMBL/GenBank/DDBJ whole genome shotgun (WGS) entry which is preliminary data.</text>
</comment>
<dbReference type="Pfam" id="PF07690">
    <property type="entry name" value="MFS_1"/>
    <property type="match status" value="1"/>
</dbReference>
<keyword evidence="2" id="KW-0813">Transport</keyword>
<evidence type="ECO:0000256" key="1">
    <source>
        <dbReference type="ARBA" id="ARBA00004651"/>
    </source>
</evidence>
<feature type="transmembrane region" description="Helical" evidence="7">
    <location>
        <begin position="321"/>
        <end position="343"/>
    </location>
</feature>
<dbReference type="CDD" id="cd06173">
    <property type="entry name" value="MFS_MefA_like"/>
    <property type="match status" value="1"/>
</dbReference>
<feature type="transmembrane region" description="Helical" evidence="7">
    <location>
        <begin position="15"/>
        <end position="42"/>
    </location>
</feature>
<dbReference type="SUPFAM" id="SSF103473">
    <property type="entry name" value="MFS general substrate transporter"/>
    <property type="match status" value="1"/>
</dbReference>
<dbReference type="InterPro" id="IPR020846">
    <property type="entry name" value="MFS_dom"/>
</dbReference>
<dbReference type="PANTHER" id="PTHR43266:SF2">
    <property type="entry name" value="MAJOR FACILITATOR SUPERFAMILY (MFS) PROFILE DOMAIN-CONTAINING PROTEIN"/>
    <property type="match status" value="1"/>
</dbReference>
<dbReference type="RefSeq" id="WP_251610805.1">
    <property type="nucleotide sequence ID" value="NZ_JAMQJY010000003.1"/>
</dbReference>
<dbReference type="PANTHER" id="PTHR43266">
    <property type="entry name" value="MACROLIDE-EFFLUX PROTEIN"/>
    <property type="match status" value="1"/>
</dbReference>
<dbReference type="EMBL" id="JAMQJY010000003">
    <property type="protein sequence ID" value="MCM2677234.1"/>
    <property type="molecule type" value="Genomic_DNA"/>
</dbReference>
<accession>A0ABT0XPR5</accession>
<name>A0ABT0XPR5_9BACI</name>
<dbReference type="InterPro" id="IPR011701">
    <property type="entry name" value="MFS"/>
</dbReference>
<feature type="domain" description="Major facilitator superfamily (MFS) profile" evidence="8">
    <location>
        <begin position="1"/>
        <end position="409"/>
    </location>
</feature>
<gene>
    <name evidence="9" type="ORF">NDM98_18535</name>
</gene>
<feature type="transmembrane region" description="Helical" evidence="7">
    <location>
        <begin position="380"/>
        <end position="402"/>
    </location>
</feature>
<keyword evidence="3" id="KW-1003">Cell membrane</keyword>
<organism evidence="9 10">
    <name type="scientific">Alkalicoccobacillus plakortidis</name>
    <dbReference type="NCBI Taxonomy" id="444060"/>
    <lineage>
        <taxon>Bacteria</taxon>
        <taxon>Bacillati</taxon>
        <taxon>Bacillota</taxon>
        <taxon>Bacilli</taxon>
        <taxon>Bacillales</taxon>
        <taxon>Bacillaceae</taxon>
        <taxon>Alkalicoccobacillus</taxon>
    </lineage>
</organism>
<sequence length="426" mass="45839">MDQTVSKKLFQQKGYLNLIAAQTLSSLGSWLDMLALMGLVAIKWNASPLEMSGVMLMFVAPMVFLAPIAGVFADRFERKYIMIISNLVCIALVLGIAFSTALWQVYLLLFIRGFFETLFGPAKSGKVKEIVGMDNIQTAMGISGMIDNASKIIGPFLSGLLVAVIGVQGSFITNAMVIALSTLLLLGVPKAKAVHRKIESKKIGWFMGMKTDLKEGLVFLRTIPVVFISVLLVTILTMALQIADTQIIILLRDIFVEPTKIIGYGMAAAGAGMFLASAIYTKKEIRSTLQVIIVATIVMGVILITTALIRDLPTGILTVVYPIIFFIMGFSIGTAVIPTNIVAQKQTPVDKTGRVFGFINSMSTLGMLIGILSGGLLSELFGVVVAFILSGSLLIVLGLATIPVKFMVERRHIHVTESVTGAQGKA</sequence>
<evidence type="ECO:0000259" key="8">
    <source>
        <dbReference type="PROSITE" id="PS50850"/>
    </source>
</evidence>
<feature type="transmembrane region" description="Helical" evidence="7">
    <location>
        <begin position="80"/>
        <end position="106"/>
    </location>
</feature>
<evidence type="ECO:0000256" key="4">
    <source>
        <dbReference type="ARBA" id="ARBA00022692"/>
    </source>
</evidence>